<accession>F4QU83</accession>
<dbReference type="Pfam" id="PF12972">
    <property type="entry name" value="NAGLU_C"/>
    <property type="match status" value="1"/>
</dbReference>
<dbReference type="eggNOG" id="COG3669">
    <property type="taxonomic scope" value="Bacteria"/>
</dbReference>
<dbReference type="HOGENOM" id="CLU_011988_2_1_5"/>
<dbReference type="InterPro" id="IPR029018">
    <property type="entry name" value="Hex-like_dom2"/>
</dbReference>
<dbReference type="PANTHER" id="PTHR12872:SF1">
    <property type="entry name" value="ALPHA-N-ACETYLGLUCOSAMINIDASE"/>
    <property type="match status" value="1"/>
</dbReference>
<dbReference type="Pfam" id="PF12971">
    <property type="entry name" value="NAGLU_N"/>
    <property type="match status" value="1"/>
</dbReference>
<gene>
    <name evidence="5" type="ORF">ABI_47310</name>
</gene>
<dbReference type="STRING" id="715226.ABI_47310"/>
<evidence type="ECO:0000259" key="2">
    <source>
        <dbReference type="Pfam" id="PF05089"/>
    </source>
</evidence>
<feature type="domain" description="Alpha-N-acetylglucosaminidase C-terminal" evidence="4">
    <location>
        <begin position="474"/>
        <end position="726"/>
    </location>
</feature>
<dbReference type="Gene3D" id="1.20.120.670">
    <property type="entry name" value="N-acetyl-b-d-glucoasminidase"/>
    <property type="match status" value="1"/>
</dbReference>
<evidence type="ECO:0000256" key="1">
    <source>
        <dbReference type="ARBA" id="ARBA00022801"/>
    </source>
</evidence>
<keyword evidence="1" id="KW-0378">Hydrolase</keyword>
<dbReference type="AlphaFoldDB" id="F4QU83"/>
<dbReference type="InterPro" id="IPR024733">
    <property type="entry name" value="NAGLU_tim-barrel"/>
</dbReference>
<name>F4QU83_9CAUL</name>
<dbReference type="GO" id="GO:0005975">
    <property type="term" value="P:carbohydrate metabolic process"/>
    <property type="evidence" value="ECO:0007669"/>
    <property type="project" value="UniProtKB-ARBA"/>
</dbReference>
<sequence length="731" mass="81481">MGLAALPSVAAATPAHPAQAVLTRLIGRRANDFMLDIQPGSAPAYAYDAHGGRVTVTASSPVAAVRGAYAYLSDFGLAHTSWEGDRVALPRRLPQGGSGPVTSPFAHRVYMNTCTFGYTTPFWDWKRWRREIDWMALHGIDMPLAMEGQEWVWRELWRGEGLDDRDLDAYFSGPAFTPWQRMGNIEGYQAPLPLSWIVKKRELQKRILGAMRELGMEPILPAFAGYVPKAFAESHPQARIYRMRAWEGFHETYWLDPADPLFAKLAGRFLDLYDQTYGKGRFYLADAFNEMLPPVGDGPVEGGYGDSTANKEAVAEVDPAVKAERLAAYGQRLHDSIRSARPDAVWVMQGWLFGADQGFWTGDAIAAFLRNVPDDGLMVLDIGNDRYPKVRQTAQAFHGKGWIYGYVHNYGASNPIYGDLGFYRRDMAAITSDPARGRLQGFGVFPEGLDSNSIVYAYLYDLAWNGGTKSLSDWLAGYTRARYGISSPEVVTAWLDIVKGVYGTRYWTPRWWRSTAGAYLLCKRPDIAMADFEGAPGDRAALRAGLARLAAIRHDSPLLRYDVIEFTRHLASLHLDNLIRTALVAYRDGDVAAGDRSATEVRRVTIAIDDLMGAQPCHLAGWIEQARAYGDTATEKPYYERNARAQVTVWGGKGNLHDYASKAWQGLYRDFYLPRWEMLFAALRTGTYNPAATTERLIAWENAWVESKEPVAHRVPSDAAGDAARLLAILS</sequence>
<evidence type="ECO:0000259" key="4">
    <source>
        <dbReference type="Pfam" id="PF12972"/>
    </source>
</evidence>
<proteinExistence type="predicted"/>
<evidence type="ECO:0000313" key="5">
    <source>
        <dbReference type="EMBL" id="EGF89383.1"/>
    </source>
</evidence>
<protein>
    <submittedName>
        <fullName evidence="5">Alpha-N-acetylglucosaminidase NAGLU family protein</fullName>
    </submittedName>
</protein>
<dbReference type="PANTHER" id="PTHR12872">
    <property type="entry name" value="ALPHA-N-ACETYLGLUCOSAMINIDASE"/>
    <property type="match status" value="1"/>
</dbReference>
<organism evidence="5 6">
    <name type="scientific">Asticcacaulis biprosthecium C19</name>
    <dbReference type="NCBI Taxonomy" id="715226"/>
    <lineage>
        <taxon>Bacteria</taxon>
        <taxon>Pseudomonadati</taxon>
        <taxon>Pseudomonadota</taxon>
        <taxon>Alphaproteobacteria</taxon>
        <taxon>Caulobacterales</taxon>
        <taxon>Caulobacteraceae</taxon>
        <taxon>Asticcacaulis</taxon>
    </lineage>
</organism>
<dbReference type="InterPro" id="IPR024240">
    <property type="entry name" value="NAGLU_N"/>
</dbReference>
<dbReference type="Pfam" id="PF05089">
    <property type="entry name" value="NAGLU"/>
    <property type="match status" value="1"/>
</dbReference>
<dbReference type="InterPro" id="IPR024732">
    <property type="entry name" value="NAGLU_C"/>
</dbReference>
<feature type="domain" description="Alpha-N-acetylglucosaminidase N-terminal" evidence="3">
    <location>
        <begin position="17"/>
        <end position="94"/>
    </location>
</feature>
<dbReference type="GO" id="GO:0016787">
    <property type="term" value="F:hydrolase activity"/>
    <property type="evidence" value="ECO:0007669"/>
    <property type="project" value="UniProtKB-KW"/>
</dbReference>
<dbReference type="Gene3D" id="3.20.20.80">
    <property type="entry name" value="Glycosidases"/>
    <property type="match status" value="1"/>
</dbReference>
<evidence type="ECO:0000313" key="6">
    <source>
        <dbReference type="Proteomes" id="UP000006512"/>
    </source>
</evidence>
<dbReference type="EMBL" id="GL883081">
    <property type="protein sequence ID" value="EGF89383.1"/>
    <property type="molecule type" value="Genomic_DNA"/>
</dbReference>
<dbReference type="Proteomes" id="UP000006512">
    <property type="component" value="Unassembled WGS sequence"/>
</dbReference>
<evidence type="ECO:0000259" key="3">
    <source>
        <dbReference type="Pfam" id="PF12971"/>
    </source>
</evidence>
<keyword evidence="6" id="KW-1185">Reference proteome</keyword>
<feature type="domain" description="Alpha-N-acetylglucosaminidase tim-barrel" evidence="2">
    <location>
        <begin position="108"/>
        <end position="465"/>
    </location>
</feature>
<reference evidence="6" key="1">
    <citation type="submission" date="2011-03" db="EMBL/GenBank/DDBJ databases">
        <title>Draft genome sequence of Brevundimonas diminuta.</title>
        <authorList>
            <person name="Brown P.J.B."/>
            <person name="Buechlein A."/>
            <person name="Hemmerich C."/>
            <person name="Brun Y.V."/>
        </authorList>
    </citation>
    <scope>NUCLEOTIDE SEQUENCE [LARGE SCALE GENOMIC DNA]</scope>
    <source>
        <strain evidence="6">C19</strain>
    </source>
</reference>
<dbReference type="InterPro" id="IPR007781">
    <property type="entry name" value="NAGLU"/>
</dbReference>
<dbReference type="Gene3D" id="3.30.379.10">
    <property type="entry name" value="Chitobiase/beta-hexosaminidase domain 2-like"/>
    <property type="match status" value="1"/>
</dbReference>